<gene>
    <name evidence="1" type="ORF">OS493_018944</name>
</gene>
<proteinExistence type="predicted"/>
<dbReference type="InterPro" id="IPR010281">
    <property type="entry name" value="DUF885"/>
</dbReference>
<protein>
    <submittedName>
        <fullName evidence="1">Uncharacterized protein</fullName>
    </submittedName>
</protein>
<dbReference type="AlphaFoldDB" id="A0A9W9YZT7"/>
<dbReference type="OrthoDB" id="5987033at2759"/>
<dbReference type="PANTHER" id="PTHR33361:SF2">
    <property type="entry name" value="DUF885 DOMAIN-CONTAINING PROTEIN"/>
    <property type="match status" value="1"/>
</dbReference>
<dbReference type="PANTHER" id="PTHR33361">
    <property type="entry name" value="GLR0591 PROTEIN"/>
    <property type="match status" value="1"/>
</dbReference>
<comment type="caution">
    <text evidence="1">The sequence shown here is derived from an EMBL/GenBank/DDBJ whole genome shotgun (WGS) entry which is preliminary data.</text>
</comment>
<sequence length="149" mass="17017">MRIILLLVLAGFLAVTGLICLITGIVLLTRDTPCDESAPRSDSDRCSYSDEAVRSGLDTFLQKVQASYYRLHPNKIAYKPGVSPSEIREKYRSYDPSPNNIKLITDEAWALLDEVNKIEFEGHKLKPRERKSLAQVKHYLQHVLEPRMM</sequence>
<dbReference type="EMBL" id="MU826836">
    <property type="protein sequence ID" value="KAJ7372440.1"/>
    <property type="molecule type" value="Genomic_DNA"/>
</dbReference>
<reference evidence="1" key="1">
    <citation type="submission" date="2023-01" db="EMBL/GenBank/DDBJ databases">
        <title>Genome assembly of the deep-sea coral Lophelia pertusa.</title>
        <authorList>
            <person name="Herrera S."/>
            <person name="Cordes E."/>
        </authorList>
    </citation>
    <scope>NUCLEOTIDE SEQUENCE</scope>
    <source>
        <strain evidence="1">USNM1676648</strain>
        <tissue evidence="1">Polyp</tissue>
    </source>
</reference>
<organism evidence="1 2">
    <name type="scientific">Desmophyllum pertusum</name>
    <dbReference type="NCBI Taxonomy" id="174260"/>
    <lineage>
        <taxon>Eukaryota</taxon>
        <taxon>Metazoa</taxon>
        <taxon>Cnidaria</taxon>
        <taxon>Anthozoa</taxon>
        <taxon>Hexacorallia</taxon>
        <taxon>Scleractinia</taxon>
        <taxon>Caryophylliina</taxon>
        <taxon>Caryophylliidae</taxon>
        <taxon>Desmophyllum</taxon>
    </lineage>
</organism>
<accession>A0A9W9YZT7</accession>
<dbReference type="Proteomes" id="UP001163046">
    <property type="component" value="Unassembled WGS sequence"/>
</dbReference>
<keyword evidence="2" id="KW-1185">Reference proteome</keyword>
<evidence type="ECO:0000313" key="1">
    <source>
        <dbReference type="EMBL" id="KAJ7372440.1"/>
    </source>
</evidence>
<name>A0A9W9YZT7_9CNID</name>
<evidence type="ECO:0000313" key="2">
    <source>
        <dbReference type="Proteomes" id="UP001163046"/>
    </source>
</evidence>